<feature type="non-terminal residue" evidence="2">
    <location>
        <position position="1"/>
    </location>
</feature>
<name>A0A1A8JAZ7_NOTKU</name>
<reference evidence="2" key="1">
    <citation type="submission" date="2016-05" db="EMBL/GenBank/DDBJ databases">
        <authorList>
            <person name="Lavstsen T."/>
            <person name="Jespersen J.S."/>
        </authorList>
    </citation>
    <scope>NUCLEOTIDE SEQUENCE</scope>
    <source>
        <tissue evidence="2">Brain</tissue>
    </source>
</reference>
<proteinExistence type="predicted"/>
<gene>
    <name evidence="2" type="primary">Nfu_g_1_010786</name>
</gene>
<feature type="signal peptide" evidence="1">
    <location>
        <begin position="1"/>
        <end position="34"/>
    </location>
</feature>
<dbReference type="EMBL" id="HAED01019458">
    <property type="protein sequence ID" value="SBR05921.1"/>
    <property type="molecule type" value="Transcribed_RNA"/>
</dbReference>
<evidence type="ECO:0000313" key="2">
    <source>
        <dbReference type="EMBL" id="SBR05921.1"/>
    </source>
</evidence>
<accession>A0A1A8JAZ7</accession>
<evidence type="ECO:0000256" key="1">
    <source>
        <dbReference type="SAM" id="SignalP"/>
    </source>
</evidence>
<feature type="chain" id="PRO_5008372756" evidence="1">
    <location>
        <begin position="35"/>
        <end position="141"/>
    </location>
</feature>
<dbReference type="AlphaFoldDB" id="A0A1A8JAZ7"/>
<keyword evidence="1" id="KW-0732">Signal</keyword>
<reference evidence="2" key="2">
    <citation type="submission" date="2016-06" db="EMBL/GenBank/DDBJ databases">
        <title>The genome of a short-lived fish provides insights into sex chromosome evolution and the genetic control of aging.</title>
        <authorList>
            <person name="Reichwald K."/>
            <person name="Felder M."/>
            <person name="Petzold A."/>
            <person name="Koch P."/>
            <person name="Groth M."/>
            <person name="Platzer M."/>
        </authorList>
    </citation>
    <scope>NUCLEOTIDE SEQUENCE</scope>
    <source>
        <tissue evidence="2">Brain</tissue>
    </source>
</reference>
<sequence length="141" mass="15348">ISCAAGWYGEPGPSAVWISWFACGALSCFPTSVADDSTYNLNQCKALQMDKTCICLLPEPSPAESDLSLFQHSPFLHPVIALALAVPECVHFPTRSWIYTPRLTPTLDLPLPISPHLLCPMLSMDFTPFTGSSSALFVPVY</sequence>
<organism evidence="2">
    <name type="scientific">Nothobranchius kuhntae</name>
    <name type="common">Beira killifish</name>
    <dbReference type="NCBI Taxonomy" id="321403"/>
    <lineage>
        <taxon>Eukaryota</taxon>
        <taxon>Metazoa</taxon>
        <taxon>Chordata</taxon>
        <taxon>Craniata</taxon>
        <taxon>Vertebrata</taxon>
        <taxon>Euteleostomi</taxon>
        <taxon>Actinopterygii</taxon>
        <taxon>Neopterygii</taxon>
        <taxon>Teleostei</taxon>
        <taxon>Neoteleostei</taxon>
        <taxon>Acanthomorphata</taxon>
        <taxon>Ovalentaria</taxon>
        <taxon>Atherinomorphae</taxon>
        <taxon>Cyprinodontiformes</taxon>
        <taxon>Nothobranchiidae</taxon>
        <taxon>Nothobranchius</taxon>
    </lineage>
</organism>
<protein>
    <submittedName>
        <fullName evidence="2">Uncharacterized protein</fullName>
    </submittedName>
</protein>